<dbReference type="Proteomes" id="UP001246690">
    <property type="component" value="Chromosome"/>
</dbReference>
<organism evidence="1 2">
    <name type="scientific">Buttiauxella selenatireducens</name>
    <dbReference type="NCBI Taxonomy" id="3073902"/>
    <lineage>
        <taxon>Bacteria</taxon>
        <taxon>Pseudomonadati</taxon>
        <taxon>Pseudomonadota</taxon>
        <taxon>Gammaproteobacteria</taxon>
        <taxon>Enterobacterales</taxon>
        <taxon>Enterobacteriaceae</taxon>
        <taxon>Buttiauxella</taxon>
    </lineage>
</organism>
<sequence>MSEKDAFFQKLETNANALKEGEEAFKRDVFAFQEDTKALIQEIMEWFDGSPVTASASTTLVTENTDRFEVSNLTLKNGGKTLKIIPEGLFYVGVKGCLEVTIHNPGRAPGTSKFNIHWKDGISKIPGWVIVSGGVGNTPAQRTVFNQENFFKMISAFA</sequence>
<dbReference type="EMBL" id="CP133838">
    <property type="protein sequence ID" value="WMY75937.1"/>
    <property type="molecule type" value="Genomic_DNA"/>
</dbReference>
<accession>A0ABY9SIS7</accession>
<evidence type="ECO:0000313" key="1">
    <source>
        <dbReference type="EMBL" id="WMY75937.1"/>
    </source>
</evidence>
<proteinExistence type="predicted"/>
<protein>
    <submittedName>
        <fullName evidence="1">Uncharacterized protein</fullName>
    </submittedName>
</protein>
<reference evidence="1 2" key="1">
    <citation type="submission" date="2023-09" db="EMBL/GenBank/DDBJ databases">
        <title>Buttiauxella selenatireducens sp. nov., isolated from the rhizosphere of Cardamine hupingshanesis.</title>
        <authorList>
            <person name="Zhang S."/>
            <person name="Xu Z."/>
            <person name="Wang H."/>
            <person name="Guo Y."/>
        </authorList>
    </citation>
    <scope>NUCLEOTIDE SEQUENCE [LARGE SCALE GENOMIC DNA]</scope>
    <source>
        <strain evidence="1 2">R73</strain>
    </source>
</reference>
<name>A0ABY9SIS7_9ENTR</name>
<keyword evidence="2" id="KW-1185">Reference proteome</keyword>
<gene>
    <name evidence="1" type="ORF">RHD99_08375</name>
</gene>
<dbReference type="RefSeq" id="WP_309878381.1">
    <property type="nucleotide sequence ID" value="NZ_CP133838.1"/>
</dbReference>
<evidence type="ECO:0000313" key="2">
    <source>
        <dbReference type="Proteomes" id="UP001246690"/>
    </source>
</evidence>